<dbReference type="AlphaFoldDB" id="A0A940PVP7"/>
<sequence length="185" mass="20578">MTVTTTPFTAVISRDASGRLSDTEQMLLWSELVERRLKGTRDNFAAFIDERSARENLDPASATRFAVLLQDSLGTDLGSLAVDYFERRDMLMHLDDAAEGHARVLDDLERRDAKRSADSIEPPLTIAKHLTLTAAHAVEGFAGSFLDPMVNAIKHTWFVHGHDDELFTKLRDTIAKNAADHKTTA</sequence>
<evidence type="ECO:0000313" key="2">
    <source>
        <dbReference type="Proteomes" id="UP000675163"/>
    </source>
</evidence>
<keyword evidence="2" id="KW-1185">Reference proteome</keyword>
<dbReference type="RefSeq" id="WP_209704144.1">
    <property type="nucleotide sequence ID" value="NZ_JAFIDA010000001.1"/>
</dbReference>
<gene>
    <name evidence="1" type="ORF">JOF28_000293</name>
</gene>
<dbReference type="EMBL" id="JAFIDA010000001">
    <property type="protein sequence ID" value="MBP1325061.1"/>
    <property type="molecule type" value="Genomic_DNA"/>
</dbReference>
<comment type="caution">
    <text evidence="1">The sequence shown here is derived from an EMBL/GenBank/DDBJ whole genome shotgun (WGS) entry which is preliminary data.</text>
</comment>
<evidence type="ECO:0000313" key="1">
    <source>
        <dbReference type="EMBL" id="MBP1325061.1"/>
    </source>
</evidence>
<proteinExistence type="predicted"/>
<name>A0A940PVP7_9MICO</name>
<dbReference type="Proteomes" id="UP000675163">
    <property type="component" value="Unassembled WGS sequence"/>
</dbReference>
<organism evidence="1 2">
    <name type="scientific">Leucobacter exalbidus</name>
    <dbReference type="NCBI Taxonomy" id="662960"/>
    <lineage>
        <taxon>Bacteria</taxon>
        <taxon>Bacillati</taxon>
        <taxon>Actinomycetota</taxon>
        <taxon>Actinomycetes</taxon>
        <taxon>Micrococcales</taxon>
        <taxon>Microbacteriaceae</taxon>
        <taxon>Leucobacter</taxon>
    </lineage>
</organism>
<protein>
    <submittedName>
        <fullName evidence="1">Uncharacterized protein</fullName>
    </submittedName>
</protein>
<accession>A0A940PVP7</accession>
<reference evidence="1" key="1">
    <citation type="submission" date="2021-02" db="EMBL/GenBank/DDBJ databases">
        <title>Sequencing the genomes of 1000 actinobacteria strains.</title>
        <authorList>
            <person name="Klenk H.-P."/>
        </authorList>
    </citation>
    <scope>NUCLEOTIDE SEQUENCE</scope>
    <source>
        <strain evidence="1">DSM 22850</strain>
    </source>
</reference>